<dbReference type="EMBL" id="CAXLJM020000025">
    <property type="protein sequence ID" value="CAL8092851.1"/>
    <property type="molecule type" value="Genomic_DNA"/>
</dbReference>
<reference evidence="1 2" key="1">
    <citation type="submission" date="2024-08" db="EMBL/GenBank/DDBJ databases">
        <authorList>
            <person name="Cucini C."/>
            <person name="Frati F."/>
        </authorList>
    </citation>
    <scope>NUCLEOTIDE SEQUENCE [LARGE SCALE GENOMIC DNA]</scope>
</reference>
<comment type="caution">
    <text evidence="1">The sequence shown here is derived from an EMBL/GenBank/DDBJ whole genome shotgun (WGS) entry which is preliminary data.</text>
</comment>
<evidence type="ECO:0000313" key="1">
    <source>
        <dbReference type="EMBL" id="CAL8092851.1"/>
    </source>
</evidence>
<accession>A0ABP1Q7X3</accession>
<sequence>MDASTKGSHCFASERSSLNFFPVCLNVGRTAPIKSPNSPCILSSACATGAEMVEYSSINSNSFSESTGTPSFLQVSSRPCFIERSRIIASKSEFHRVGTG</sequence>
<protein>
    <submittedName>
        <fullName evidence="1">Uncharacterized protein</fullName>
    </submittedName>
</protein>
<keyword evidence="2" id="KW-1185">Reference proteome</keyword>
<gene>
    <name evidence="1" type="ORF">ODALV1_LOCUS8342</name>
</gene>
<evidence type="ECO:0000313" key="2">
    <source>
        <dbReference type="Proteomes" id="UP001642540"/>
    </source>
</evidence>
<dbReference type="Proteomes" id="UP001642540">
    <property type="component" value="Unassembled WGS sequence"/>
</dbReference>
<organism evidence="1 2">
    <name type="scientific">Orchesella dallaii</name>
    <dbReference type="NCBI Taxonomy" id="48710"/>
    <lineage>
        <taxon>Eukaryota</taxon>
        <taxon>Metazoa</taxon>
        <taxon>Ecdysozoa</taxon>
        <taxon>Arthropoda</taxon>
        <taxon>Hexapoda</taxon>
        <taxon>Collembola</taxon>
        <taxon>Entomobryomorpha</taxon>
        <taxon>Entomobryoidea</taxon>
        <taxon>Orchesellidae</taxon>
        <taxon>Orchesellinae</taxon>
        <taxon>Orchesella</taxon>
    </lineage>
</organism>
<proteinExistence type="predicted"/>
<name>A0ABP1Q7X3_9HEXA</name>